<dbReference type="OrthoDB" id="2642906at2"/>
<evidence type="ECO:0000313" key="1">
    <source>
        <dbReference type="EMBL" id="MUG44179.1"/>
    </source>
</evidence>
<dbReference type="AlphaFoldDB" id="A0A7X2YZW5"/>
<comment type="caution">
    <text evidence="1">The sequence shown here is derived from an EMBL/GenBank/DDBJ whole genome shotgun (WGS) entry which is preliminary data.</text>
</comment>
<gene>
    <name evidence="1" type="ORF">GNP95_04095</name>
</gene>
<evidence type="ECO:0000313" key="2">
    <source>
        <dbReference type="Proteomes" id="UP000447876"/>
    </source>
</evidence>
<dbReference type="RefSeq" id="WP_155609583.1">
    <property type="nucleotide sequence ID" value="NZ_WNZW01000001.1"/>
</dbReference>
<reference evidence="1 2" key="1">
    <citation type="submission" date="2019-11" db="EMBL/GenBank/DDBJ databases">
        <title>Draft genome sequences of five Paenibacillus species of dairy origin.</title>
        <authorList>
            <person name="Olajide A.M."/>
            <person name="Chen S."/>
            <person name="Lapointe G."/>
        </authorList>
    </citation>
    <scope>NUCLEOTIDE SEQUENCE [LARGE SCALE GENOMIC DNA]</scope>
    <source>
        <strain evidence="1 2">12CR55</strain>
    </source>
</reference>
<proteinExistence type="predicted"/>
<organism evidence="1 2">
    <name type="scientific">Paenibacillus woosongensis</name>
    <dbReference type="NCBI Taxonomy" id="307580"/>
    <lineage>
        <taxon>Bacteria</taxon>
        <taxon>Bacillati</taxon>
        <taxon>Bacillota</taxon>
        <taxon>Bacilli</taxon>
        <taxon>Bacillales</taxon>
        <taxon>Paenibacillaceae</taxon>
        <taxon>Paenibacillus</taxon>
    </lineage>
</organism>
<dbReference type="EMBL" id="WNZW01000001">
    <property type="protein sequence ID" value="MUG44179.1"/>
    <property type="molecule type" value="Genomic_DNA"/>
</dbReference>
<name>A0A7X2YZW5_9BACL</name>
<protein>
    <submittedName>
        <fullName evidence="1">Uncharacterized protein</fullName>
    </submittedName>
</protein>
<accession>A0A7X2YZW5</accession>
<dbReference type="Proteomes" id="UP000447876">
    <property type="component" value="Unassembled WGS sequence"/>
</dbReference>
<sequence length="205" mass="24261">MAEWWDEFFLEQRNNQLIHSQMAEAADEEWMMFSEEECLEAISEGTLQLQDGRNMQFKQSQVFNNQMTISMPNSFIEEINLREGNARKSNRRMFQDNEAGVTFGMHWMDHEMDSEQIEDFLQIISLQAVQLRPEMKILNQVAIESNQQILACYEGLFLVEPYPYYQVVFLTSWHGKALLGSYQYKLEDAPLWYPLSYALLRSISW</sequence>